<dbReference type="Proteomes" id="UP000655589">
    <property type="component" value="Unassembled WGS sequence"/>
</dbReference>
<feature type="binding site" evidence="10">
    <location>
        <position position="187"/>
    </location>
    <ligand>
        <name>substrate</name>
    </ligand>
</feature>
<dbReference type="PANTHER" id="PTHR11441:SF0">
    <property type="entry name" value="THYMIDINE KINASE, CYTOSOLIC"/>
    <property type="match status" value="1"/>
</dbReference>
<dbReference type="GO" id="GO:0071897">
    <property type="term" value="P:DNA biosynthetic process"/>
    <property type="evidence" value="ECO:0007669"/>
    <property type="project" value="UniProtKB-KW"/>
</dbReference>
<accession>A0A8H9GF46</accession>
<dbReference type="GO" id="GO:0005524">
    <property type="term" value="F:ATP binding"/>
    <property type="evidence" value="ECO:0007669"/>
    <property type="project" value="UniProtKB-UniRule"/>
</dbReference>
<organism evidence="13 14">
    <name type="scientific">Promicromonospora citrea</name>
    <dbReference type="NCBI Taxonomy" id="43677"/>
    <lineage>
        <taxon>Bacteria</taxon>
        <taxon>Bacillati</taxon>
        <taxon>Actinomycetota</taxon>
        <taxon>Actinomycetes</taxon>
        <taxon>Micrococcales</taxon>
        <taxon>Promicromonosporaceae</taxon>
        <taxon>Promicromonospora</taxon>
    </lineage>
</organism>
<feature type="binding site" evidence="8">
    <location>
        <position position="191"/>
    </location>
    <ligand>
        <name>Zn(2+)</name>
        <dbReference type="ChEBI" id="CHEBI:29105"/>
    </ligand>
</feature>
<comment type="caution">
    <text evidence="13">The sequence shown here is derived from an EMBL/GenBank/DDBJ whole genome shotgun (WGS) entry which is preliminary data.</text>
</comment>
<gene>
    <name evidence="8 13" type="primary">tdk</name>
    <name evidence="13" type="ORF">GCM10010102_09490</name>
</gene>
<protein>
    <recommendedName>
        <fullName evidence="2 8">Thymidine kinase</fullName>
        <ecNumber evidence="2 8">2.7.1.21</ecNumber>
    </recommendedName>
</protein>
<feature type="binding site" evidence="8">
    <location>
        <begin position="15"/>
        <end position="22"/>
    </location>
    <ligand>
        <name>ATP</name>
        <dbReference type="ChEBI" id="CHEBI:30616"/>
    </ligand>
</feature>
<evidence type="ECO:0000256" key="7">
    <source>
        <dbReference type="ARBA" id="ARBA00022840"/>
    </source>
</evidence>
<dbReference type="PANTHER" id="PTHR11441">
    <property type="entry name" value="THYMIDINE KINASE"/>
    <property type="match status" value="1"/>
</dbReference>
<evidence type="ECO:0000256" key="12">
    <source>
        <dbReference type="RuleBase" id="RU004165"/>
    </source>
</evidence>
<dbReference type="GO" id="GO:0004797">
    <property type="term" value="F:thymidine kinase activity"/>
    <property type="evidence" value="ECO:0007669"/>
    <property type="project" value="UniProtKB-UniRule"/>
</dbReference>
<keyword evidence="5 8" id="KW-0547">Nucleotide-binding</keyword>
<keyword evidence="8" id="KW-0963">Cytoplasm</keyword>
<dbReference type="SUPFAM" id="SSF57716">
    <property type="entry name" value="Glucocorticoid receptor-like (DNA-binding domain)"/>
    <property type="match status" value="1"/>
</dbReference>
<keyword evidence="4 8" id="KW-0808">Transferase</keyword>
<evidence type="ECO:0000256" key="4">
    <source>
        <dbReference type="ARBA" id="ARBA00022679"/>
    </source>
</evidence>
<dbReference type="GO" id="GO:0005829">
    <property type="term" value="C:cytosol"/>
    <property type="evidence" value="ECO:0007669"/>
    <property type="project" value="TreeGrafter"/>
</dbReference>
<comment type="subcellular location">
    <subcellularLocation>
        <location evidence="8">Cytoplasm</location>
    </subcellularLocation>
</comment>
<evidence type="ECO:0000256" key="11">
    <source>
        <dbReference type="RuleBase" id="RU000544"/>
    </source>
</evidence>
<keyword evidence="14" id="KW-1185">Reference proteome</keyword>
<evidence type="ECO:0000256" key="5">
    <source>
        <dbReference type="ARBA" id="ARBA00022741"/>
    </source>
</evidence>
<dbReference type="GO" id="GO:0046104">
    <property type="term" value="P:thymidine metabolic process"/>
    <property type="evidence" value="ECO:0007669"/>
    <property type="project" value="TreeGrafter"/>
</dbReference>
<evidence type="ECO:0000313" key="13">
    <source>
        <dbReference type="EMBL" id="GGM15976.1"/>
    </source>
</evidence>
<keyword evidence="7 8" id="KW-0067">ATP-binding</keyword>
<evidence type="ECO:0000313" key="14">
    <source>
        <dbReference type="Proteomes" id="UP000655589"/>
    </source>
</evidence>
<dbReference type="AlphaFoldDB" id="A0A8H9GF46"/>
<dbReference type="Gene3D" id="3.40.50.300">
    <property type="entry name" value="P-loop containing nucleotide triphosphate hydrolases"/>
    <property type="match status" value="1"/>
</dbReference>
<dbReference type="InterPro" id="IPR027417">
    <property type="entry name" value="P-loop_NTPase"/>
</dbReference>
<proteinExistence type="inferred from homology"/>
<dbReference type="Gene3D" id="3.30.60.20">
    <property type="match status" value="1"/>
</dbReference>
<name>A0A8H9GF46_9MICO</name>
<keyword evidence="3 8" id="KW-0237">DNA synthesis</keyword>
<feature type="binding site" evidence="8">
    <location>
        <position position="153"/>
    </location>
    <ligand>
        <name>Zn(2+)</name>
        <dbReference type="ChEBI" id="CHEBI:29105"/>
    </ligand>
</feature>
<evidence type="ECO:0000256" key="3">
    <source>
        <dbReference type="ARBA" id="ARBA00022634"/>
    </source>
</evidence>
<evidence type="ECO:0000256" key="1">
    <source>
        <dbReference type="ARBA" id="ARBA00007587"/>
    </source>
</evidence>
<keyword evidence="8" id="KW-0862">Zinc</keyword>
<evidence type="ECO:0000256" key="9">
    <source>
        <dbReference type="PIRSR" id="PIRSR035805-1"/>
    </source>
</evidence>
<dbReference type="EMBL" id="BMPT01000003">
    <property type="protein sequence ID" value="GGM15976.1"/>
    <property type="molecule type" value="Genomic_DNA"/>
</dbReference>
<feature type="active site" description="Proton acceptor" evidence="8 9">
    <location>
        <position position="94"/>
    </location>
</feature>
<comment type="subunit">
    <text evidence="8">Homotetramer.</text>
</comment>
<comment type="catalytic activity">
    <reaction evidence="8 11">
        <text>thymidine + ATP = dTMP + ADP + H(+)</text>
        <dbReference type="Rhea" id="RHEA:19129"/>
        <dbReference type="ChEBI" id="CHEBI:15378"/>
        <dbReference type="ChEBI" id="CHEBI:17748"/>
        <dbReference type="ChEBI" id="CHEBI:30616"/>
        <dbReference type="ChEBI" id="CHEBI:63528"/>
        <dbReference type="ChEBI" id="CHEBI:456216"/>
        <dbReference type="EC" id="2.7.1.21"/>
    </reaction>
</comment>
<sequence length="206" mass="20895">MKDGLGTGRLEVIAGPMFAGKSEELLRRVRRARVGGRGVLVVSHALDTRRGAGQVTSHAGAAVASRTAADAADLPALVAGGDDGVPVELVAIDEAQFFGPALVPVVSELAGRGLVVVVAGLSVTFDGQPFSPLPELMALAESVEKLTAVCAVCGADAAFHVRVAAVPEGPGGALVPVAAHVGGSESYEARCRRHVDGQSSMRGTNR</sequence>
<reference evidence="13" key="1">
    <citation type="journal article" date="2014" name="Int. J. Syst. Evol. Microbiol.">
        <title>Complete genome sequence of Corynebacterium casei LMG S-19264T (=DSM 44701T), isolated from a smear-ripened cheese.</title>
        <authorList>
            <consortium name="US DOE Joint Genome Institute (JGI-PGF)"/>
            <person name="Walter F."/>
            <person name="Albersmeier A."/>
            <person name="Kalinowski J."/>
            <person name="Ruckert C."/>
        </authorList>
    </citation>
    <scope>NUCLEOTIDE SEQUENCE</scope>
    <source>
        <strain evidence="13">JCM 3051</strain>
    </source>
</reference>
<evidence type="ECO:0000256" key="6">
    <source>
        <dbReference type="ARBA" id="ARBA00022777"/>
    </source>
</evidence>
<keyword evidence="8" id="KW-0479">Metal-binding</keyword>
<dbReference type="InterPro" id="IPR020633">
    <property type="entry name" value="Thymidine_kinase_CS"/>
</dbReference>
<evidence type="ECO:0000256" key="10">
    <source>
        <dbReference type="PIRSR" id="PIRSR035805-2"/>
    </source>
</evidence>
<reference evidence="13" key="2">
    <citation type="submission" date="2020-09" db="EMBL/GenBank/DDBJ databases">
        <authorList>
            <person name="Sun Q."/>
            <person name="Ohkuma M."/>
        </authorList>
    </citation>
    <scope>NUCLEOTIDE SEQUENCE</scope>
    <source>
        <strain evidence="13">JCM 3051</strain>
    </source>
</reference>
<evidence type="ECO:0000256" key="2">
    <source>
        <dbReference type="ARBA" id="ARBA00012118"/>
    </source>
</evidence>
<evidence type="ECO:0000256" key="8">
    <source>
        <dbReference type="HAMAP-Rule" id="MF_00124"/>
    </source>
</evidence>
<feature type="binding site" evidence="8">
    <location>
        <position position="150"/>
    </location>
    <ligand>
        <name>Zn(2+)</name>
        <dbReference type="ChEBI" id="CHEBI:29105"/>
    </ligand>
</feature>
<feature type="binding site" evidence="8">
    <location>
        <begin position="93"/>
        <end position="96"/>
    </location>
    <ligand>
        <name>ATP</name>
        <dbReference type="ChEBI" id="CHEBI:30616"/>
    </ligand>
</feature>
<dbReference type="RefSeq" id="WP_171107231.1">
    <property type="nucleotide sequence ID" value="NZ_BMPT01000003.1"/>
</dbReference>
<dbReference type="Pfam" id="PF00265">
    <property type="entry name" value="TK"/>
    <property type="match status" value="1"/>
</dbReference>
<dbReference type="InterPro" id="IPR001267">
    <property type="entry name" value="Thymidine_kinase"/>
</dbReference>
<dbReference type="HAMAP" id="MF_00124">
    <property type="entry name" value="Thymidine_kinase"/>
    <property type="match status" value="1"/>
</dbReference>
<comment type="similarity">
    <text evidence="1 8 12">Belongs to the thymidine kinase family.</text>
</comment>
<dbReference type="GO" id="GO:0008270">
    <property type="term" value="F:zinc ion binding"/>
    <property type="evidence" value="ECO:0007669"/>
    <property type="project" value="UniProtKB-UniRule"/>
</dbReference>
<keyword evidence="6 8" id="KW-0418">Kinase</keyword>
<dbReference type="PIRSF" id="PIRSF035805">
    <property type="entry name" value="TK_cell"/>
    <property type="match status" value="1"/>
</dbReference>
<dbReference type="SUPFAM" id="SSF52540">
    <property type="entry name" value="P-loop containing nucleoside triphosphate hydrolases"/>
    <property type="match status" value="1"/>
</dbReference>
<dbReference type="EC" id="2.7.1.21" evidence="2 8"/>
<feature type="binding site" evidence="8">
    <location>
        <position position="194"/>
    </location>
    <ligand>
        <name>Zn(2+)</name>
        <dbReference type="ChEBI" id="CHEBI:29105"/>
    </ligand>
</feature>
<dbReference type="PROSITE" id="PS00603">
    <property type="entry name" value="TK_CELLULAR_TYPE"/>
    <property type="match status" value="1"/>
</dbReference>